<dbReference type="AlphaFoldDB" id="X1HST9"/>
<evidence type="ECO:0000313" key="1">
    <source>
        <dbReference type="EMBL" id="GAH48348.1"/>
    </source>
</evidence>
<proteinExistence type="predicted"/>
<sequence length="51" mass="6169">MRYCGWADDKFCSNCGNKLKEISEKEFYEKKKRVIEKELSDEPREHRTISL</sequence>
<accession>X1HST9</accession>
<comment type="caution">
    <text evidence="1">The sequence shown here is derived from an EMBL/GenBank/DDBJ whole genome shotgun (WGS) entry which is preliminary data.</text>
</comment>
<dbReference type="EMBL" id="BARU01022975">
    <property type="protein sequence ID" value="GAH48348.1"/>
    <property type="molecule type" value="Genomic_DNA"/>
</dbReference>
<reference evidence="1" key="1">
    <citation type="journal article" date="2014" name="Front. Microbiol.">
        <title>High frequency of phylogenetically diverse reductive dehalogenase-homologous genes in deep subseafloor sedimentary metagenomes.</title>
        <authorList>
            <person name="Kawai M."/>
            <person name="Futagami T."/>
            <person name="Toyoda A."/>
            <person name="Takaki Y."/>
            <person name="Nishi S."/>
            <person name="Hori S."/>
            <person name="Arai W."/>
            <person name="Tsubouchi T."/>
            <person name="Morono Y."/>
            <person name="Uchiyama I."/>
            <person name="Ito T."/>
            <person name="Fujiyama A."/>
            <person name="Inagaki F."/>
            <person name="Takami H."/>
        </authorList>
    </citation>
    <scope>NUCLEOTIDE SEQUENCE</scope>
    <source>
        <strain evidence="1">Expedition CK06-06</strain>
    </source>
</reference>
<protein>
    <submittedName>
        <fullName evidence="1">Uncharacterized protein</fullName>
    </submittedName>
</protein>
<name>X1HST9_9ZZZZ</name>
<organism evidence="1">
    <name type="scientific">marine sediment metagenome</name>
    <dbReference type="NCBI Taxonomy" id="412755"/>
    <lineage>
        <taxon>unclassified sequences</taxon>
        <taxon>metagenomes</taxon>
        <taxon>ecological metagenomes</taxon>
    </lineage>
</organism>
<gene>
    <name evidence="1" type="ORF">S03H2_37332</name>
</gene>